<dbReference type="InterPro" id="IPR040457">
    <property type="entry name" value="GCP_C"/>
</dbReference>
<dbReference type="GO" id="GO:0000278">
    <property type="term" value="P:mitotic cell cycle"/>
    <property type="evidence" value="ECO:0007669"/>
    <property type="project" value="TreeGrafter"/>
</dbReference>
<keyword evidence="10" id="KW-1185">Reference proteome</keyword>
<dbReference type="Pfam" id="PF04130">
    <property type="entry name" value="GCP_C_terminal"/>
    <property type="match status" value="1"/>
</dbReference>
<proteinExistence type="inferred from homology"/>
<comment type="subcellular location">
    <subcellularLocation>
        <location evidence="1 6">Cytoplasm</location>
        <location evidence="1 6">Cytoskeleton</location>
        <location evidence="1 6">Microtubule organizing center</location>
    </subcellularLocation>
</comment>
<dbReference type="GO" id="GO:0031122">
    <property type="term" value="P:cytoplasmic microtubule organization"/>
    <property type="evidence" value="ECO:0007669"/>
    <property type="project" value="TreeGrafter"/>
</dbReference>
<dbReference type="InterPro" id="IPR007259">
    <property type="entry name" value="GCP"/>
</dbReference>
<name>A0A1E3PKT3_9ASCO</name>
<dbReference type="GO" id="GO:0044732">
    <property type="term" value="C:mitotic spindle pole body"/>
    <property type="evidence" value="ECO:0007669"/>
    <property type="project" value="TreeGrafter"/>
</dbReference>
<dbReference type="STRING" id="857566.A0A1E3PKT3"/>
<evidence type="ECO:0000256" key="3">
    <source>
        <dbReference type="ARBA" id="ARBA00022490"/>
    </source>
</evidence>
<dbReference type="InterPro" id="IPR041470">
    <property type="entry name" value="GCP_N"/>
</dbReference>
<dbReference type="GO" id="GO:0043015">
    <property type="term" value="F:gamma-tubulin binding"/>
    <property type="evidence" value="ECO:0007669"/>
    <property type="project" value="InterPro"/>
</dbReference>
<evidence type="ECO:0000259" key="8">
    <source>
        <dbReference type="Pfam" id="PF17681"/>
    </source>
</evidence>
<sequence length="689" mass="78335">MIHEVLLVLSGSESPLLNLAKTTSNFYNSNQYEDLNGFFHPSERALLNQIVLLGQLVRHVNENIERLLDNITFIRADIQNQNIQNDISTSDGYLPDTSFFRDTHPTLIALARTLESELILPYQNCLVEIERLVLTNDESLYFGKGTVSLTKITAMTVNIWERRLQWALKTLSAALDYPRETDHGPETSITKYLIDHLTSELNKIGYEDLKPLIESCTVSVQRVWMKQLGGWLIYGILPISNDFMISGSVKIDSNNNESKKVTLQLNLKNTPSLVDDLTAKTIHIIGNSLREMKLFSHFGYYYNQEGTNSSLFKNPQVSALINSHISISTQILGDLKLPLSNSSISFTVNRLRSHINQKLLSPLLPIEKIRNLFNFIIRFALLNQADFSSILITEADCDMGLGHPQIVWRRAMSSYREIFYIDTTTLSSDNDLNVLSLELSSLNSMHPDFNLLNDILMNGVPVKLKFNVPFPLSIFITSKDENDYDKLFSYLSTLRVIKHHTLLLVKNNRMYSRMESVSSSESTINDKKSLCHSVSFVNFFIDTCLSYVYESVINPCYSELMSSLGRITIETGIDPDLVIKSHRSFLSQMIRGAFINDELVMSLFKKLTLNTISIIGLATQAETQKHETVPLDSKLLMNSYAIVKDIIATTNDVVNQRFENGERIDSSVEWWFNRVANVEDILRDCGLMK</sequence>
<dbReference type="EMBL" id="KV454409">
    <property type="protein sequence ID" value="ODQ65804.1"/>
    <property type="molecule type" value="Genomic_DNA"/>
</dbReference>
<dbReference type="AlphaFoldDB" id="A0A1E3PKT3"/>
<evidence type="ECO:0000256" key="2">
    <source>
        <dbReference type="ARBA" id="ARBA00010337"/>
    </source>
</evidence>
<feature type="domain" description="Gamma tubulin complex component protein N-terminal" evidence="8">
    <location>
        <begin position="2"/>
        <end position="306"/>
    </location>
</feature>
<dbReference type="OrthoDB" id="78652at2759"/>
<dbReference type="GO" id="GO:0000930">
    <property type="term" value="C:gamma-tubulin complex"/>
    <property type="evidence" value="ECO:0007669"/>
    <property type="project" value="TreeGrafter"/>
</dbReference>
<dbReference type="GO" id="GO:0000922">
    <property type="term" value="C:spindle pole"/>
    <property type="evidence" value="ECO:0007669"/>
    <property type="project" value="InterPro"/>
</dbReference>
<gene>
    <name evidence="9" type="ORF">NADFUDRAFT_41793</name>
</gene>
<accession>A0A1E3PKT3</accession>
<evidence type="ECO:0000256" key="4">
    <source>
        <dbReference type="ARBA" id="ARBA00022701"/>
    </source>
</evidence>
<dbReference type="Proteomes" id="UP000095009">
    <property type="component" value="Unassembled WGS sequence"/>
</dbReference>
<evidence type="ECO:0000256" key="6">
    <source>
        <dbReference type="RuleBase" id="RU363050"/>
    </source>
</evidence>
<dbReference type="PANTHER" id="PTHR19302:SF27">
    <property type="entry name" value="GAMMA-TUBULIN COMPLEX COMPONENT 4"/>
    <property type="match status" value="1"/>
</dbReference>
<keyword evidence="5 6" id="KW-0206">Cytoskeleton</keyword>
<dbReference type="InterPro" id="IPR042241">
    <property type="entry name" value="GCP_C_sf"/>
</dbReference>
<dbReference type="GO" id="GO:0007020">
    <property type="term" value="P:microtubule nucleation"/>
    <property type="evidence" value="ECO:0007669"/>
    <property type="project" value="InterPro"/>
</dbReference>
<dbReference type="GO" id="GO:0051011">
    <property type="term" value="F:microtubule minus-end binding"/>
    <property type="evidence" value="ECO:0007669"/>
    <property type="project" value="TreeGrafter"/>
</dbReference>
<dbReference type="Gene3D" id="1.20.120.1900">
    <property type="entry name" value="Gamma-tubulin complex, C-terminal domain"/>
    <property type="match status" value="1"/>
</dbReference>
<evidence type="ECO:0000256" key="5">
    <source>
        <dbReference type="ARBA" id="ARBA00023212"/>
    </source>
</evidence>
<protein>
    <recommendedName>
        <fullName evidence="6">Spindle pole body component</fullName>
    </recommendedName>
</protein>
<keyword evidence="3 6" id="KW-0963">Cytoplasm</keyword>
<dbReference type="PANTHER" id="PTHR19302">
    <property type="entry name" value="GAMMA TUBULIN COMPLEX PROTEIN"/>
    <property type="match status" value="1"/>
</dbReference>
<dbReference type="GO" id="GO:0051225">
    <property type="term" value="P:spindle assembly"/>
    <property type="evidence" value="ECO:0007669"/>
    <property type="project" value="TreeGrafter"/>
</dbReference>
<feature type="domain" description="Gamma tubulin complex component C-terminal" evidence="7">
    <location>
        <begin position="376"/>
        <end position="608"/>
    </location>
</feature>
<evidence type="ECO:0000259" key="7">
    <source>
        <dbReference type="Pfam" id="PF04130"/>
    </source>
</evidence>
<evidence type="ECO:0000313" key="9">
    <source>
        <dbReference type="EMBL" id="ODQ65804.1"/>
    </source>
</evidence>
<comment type="similarity">
    <text evidence="2 6">Belongs to the TUBGCP family.</text>
</comment>
<dbReference type="GO" id="GO:0005874">
    <property type="term" value="C:microtubule"/>
    <property type="evidence" value="ECO:0007669"/>
    <property type="project" value="UniProtKB-KW"/>
</dbReference>
<evidence type="ECO:0000256" key="1">
    <source>
        <dbReference type="ARBA" id="ARBA00004267"/>
    </source>
</evidence>
<organism evidence="9 10">
    <name type="scientific">Nadsonia fulvescens var. elongata DSM 6958</name>
    <dbReference type="NCBI Taxonomy" id="857566"/>
    <lineage>
        <taxon>Eukaryota</taxon>
        <taxon>Fungi</taxon>
        <taxon>Dikarya</taxon>
        <taxon>Ascomycota</taxon>
        <taxon>Saccharomycotina</taxon>
        <taxon>Dipodascomycetes</taxon>
        <taxon>Dipodascales</taxon>
        <taxon>Dipodascales incertae sedis</taxon>
        <taxon>Nadsonia</taxon>
    </lineage>
</organism>
<dbReference type="Pfam" id="PF17681">
    <property type="entry name" value="GCP_N_terminal"/>
    <property type="match status" value="1"/>
</dbReference>
<evidence type="ECO:0000313" key="10">
    <source>
        <dbReference type="Proteomes" id="UP000095009"/>
    </source>
</evidence>
<keyword evidence="4 6" id="KW-0493">Microtubule</keyword>
<dbReference type="GO" id="GO:0051321">
    <property type="term" value="P:meiotic cell cycle"/>
    <property type="evidence" value="ECO:0007669"/>
    <property type="project" value="TreeGrafter"/>
</dbReference>
<reference evidence="9 10" key="1">
    <citation type="journal article" date="2016" name="Proc. Natl. Acad. Sci. U.S.A.">
        <title>Comparative genomics of biotechnologically important yeasts.</title>
        <authorList>
            <person name="Riley R."/>
            <person name="Haridas S."/>
            <person name="Wolfe K.H."/>
            <person name="Lopes M.R."/>
            <person name="Hittinger C.T."/>
            <person name="Goeker M."/>
            <person name="Salamov A.A."/>
            <person name="Wisecaver J.H."/>
            <person name="Long T.M."/>
            <person name="Calvey C.H."/>
            <person name="Aerts A.L."/>
            <person name="Barry K.W."/>
            <person name="Choi C."/>
            <person name="Clum A."/>
            <person name="Coughlan A.Y."/>
            <person name="Deshpande S."/>
            <person name="Douglass A.P."/>
            <person name="Hanson S.J."/>
            <person name="Klenk H.-P."/>
            <person name="LaButti K.M."/>
            <person name="Lapidus A."/>
            <person name="Lindquist E.A."/>
            <person name="Lipzen A.M."/>
            <person name="Meier-Kolthoff J.P."/>
            <person name="Ohm R.A."/>
            <person name="Otillar R.P."/>
            <person name="Pangilinan J.L."/>
            <person name="Peng Y."/>
            <person name="Rokas A."/>
            <person name="Rosa C.A."/>
            <person name="Scheuner C."/>
            <person name="Sibirny A.A."/>
            <person name="Slot J.C."/>
            <person name="Stielow J.B."/>
            <person name="Sun H."/>
            <person name="Kurtzman C.P."/>
            <person name="Blackwell M."/>
            <person name="Grigoriev I.V."/>
            <person name="Jeffries T.W."/>
        </authorList>
    </citation>
    <scope>NUCLEOTIDE SEQUENCE [LARGE SCALE GENOMIC DNA]</scope>
    <source>
        <strain evidence="9 10">DSM 6958</strain>
    </source>
</reference>